<evidence type="ECO:0000313" key="2">
    <source>
        <dbReference type="EMBL" id="ORZ34253.1"/>
    </source>
</evidence>
<accession>A0A1Y2HKN9</accession>
<dbReference type="Gene3D" id="3.10.110.10">
    <property type="entry name" value="Ubiquitin Conjugating Enzyme"/>
    <property type="match status" value="1"/>
</dbReference>
<dbReference type="EMBL" id="MCFL01000030">
    <property type="protein sequence ID" value="ORZ34253.1"/>
    <property type="molecule type" value="Genomic_DNA"/>
</dbReference>
<feature type="domain" description="UBC core" evidence="1">
    <location>
        <begin position="27"/>
        <end position="207"/>
    </location>
</feature>
<evidence type="ECO:0000313" key="3">
    <source>
        <dbReference type="Proteomes" id="UP000193411"/>
    </source>
</evidence>
<dbReference type="Pfam" id="PF00179">
    <property type="entry name" value="UQ_con"/>
    <property type="match status" value="1"/>
</dbReference>
<keyword evidence="3" id="KW-1185">Reference proteome</keyword>
<dbReference type="SMART" id="SM00212">
    <property type="entry name" value="UBCc"/>
    <property type="match status" value="1"/>
</dbReference>
<protein>
    <submittedName>
        <fullName evidence="2">Ubiquitin-conjugating enzyme/RWD-like protein</fullName>
    </submittedName>
</protein>
<dbReference type="PROSITE" id="PS50127">
    <property type="entry name" value="UBC_2"/>
    <property type="match status" value="1"/>
</dbReference>
<gene>
    <name evidence="2" type="ORF">BCR44DRAFT_1500686</name>
</gene>
<comment type="caution">
    <text evidence="2">The sequence shown here is derived from an EMBL/GenBank/DDBJ whole genome shotgun (WGS) entry which is preliminary data.</text>
</comment>
<name>A0A1Y2HKN9_9FUNG</name>
<dbReference type="AlphaFoldDB" id="A0A1Y2HKN9"/>
<dbReference type="OrthoDB" id="5596422at2759"/>
<proteinExistence type="predicted"/>
<dbReference type="Proteomes" id="UP000193411">
    <property type="component" value="Unassembled WGS sequence"/>
</dbReference>
<dbReference type="CDD" id="cd23814">
    <property type="entry name" value="UEV_AKTIP"/>
    <property type="match status" value="1"/>
</dbReference>
<organism evidence="2 3">
    <name type="scientific">Catenaria anguillulae PL171</name>
    <dbReference type="NCBI Taxonomy" id="765915"/>
    <lineage>
        <taxon>Eukaryota</taxon>
        <taxon>Fungi</taxon>
        <taxon>Fungi incertae sedis</taxon>
        <taxon>Blastocladiomycota</taxon>
        <taxon>Blastocladiomycetes</taxon>
        <taxon>Blastocladiales</taxon>
        <taxon>Catenariaceae</taxon>
        <taxon>Catenaria</taxon>
    </lineage>
</organism>
<sequence>MSSTTSPGSTGSASGGLAKDAALAAYFRHYALMAEFKSLADPTLCPRGMYLHPSSTYTDRWHGIYFPTSGPYFKAAFRFVVDFPATYPTSPPRVVFTSPPSGILHPLVAPGPLALFDPMTTTTTTTSTAKQVPGQLALLLDWNQAHSRAIHVLWAIKHAFTSQLFAAVADGSVPRSKCANAAAVDLWVRDRTAFLAKVDRVVMESVEEEGEVGGASGADPIVVVPMSEAKIEEIKARMFACANPSTNPSMPSVAGSATPTIASVRALGTSPRRQA</sequence>
<dbReference type="InterPro" id="IPR016135">
    <property type="entry name" value="UBQ-conjugating_enzyme/RWD"/>
</dbReference>
<dbReference type="InterPro" id="IPR000608">
    <property type="entry name" value="UBC"/>
</dbReference>
<dbReference type="SUPFAM" id="SSF54495">
    <property type="entry name" value="UBC-like"/>
    <property type="match status" value="1"/>
</dbReference>
<dbReference type="STRING" id="765915.A0A1Y2HKN9"/>
<reference evidence="2 3" key="1">
    <citation type="submission" date="2016-07" db="EMBL/GenBank/DDBJ databases">
        <title>Pervasive Adenine N6-methylation of Active Genes in Fungi.</title>
        <authorList>
            <consortium name="DOE Joint Genome Institute"/>
            <person name="Mondo S.J."/>
            <person name="Dannebaum R.O."/>
            <person name="Kuo R.C."/>
            <person name="Labutti K."/>
            <person name="Haridas S."/>
            <person name="Kuo A."/>
            <person name="Salamov A."/>
            <person name="Ahrendt S.R."/>
            <person name="Lipzen A."/>
            <person name="Sullivan W."/>
            <person name="Andreopoulos W.B."/>
            <person name="Clum A."/>
            <person name="Lindquist E."/>
            <person name="Daum C."/>
            <person name="Ramamoorthy G.K."/>
            <person name="Gryganskyi A."/>
            <person name="Culley D."/>
            <person name="Magnuson J.K."/>
            <person name="James T.Y."/>
            <person name="O'Malley M.A."/>
            <person name="Stajich J.E."/>
            <person name="Spatafora J.W."/>
            <person name="Visel A."/>
            <person name="Grigoriev I.V."/>
        </authorList>
    </citation>
    <scope>NUCLEOTIDE SEQUENCE [LARGE SCALE GENOMIC DNA]</scope>
    <source>
        <strain evidence="2 3">PL171</strain>
    </source>
</reference>
<evidence type="ECO:0000259" key="1">
    <source>
        <dbReference type="PROSITE" id="PS50127"/>
    </source>
</evidence>